<dbReference type="EMBL" id="JBHTOA010000016">
    <property type="protein sequence ID" value="MFD1398261.1"/>
    <property type="molecule type" value="Genomic_DNA"/>
</dbReference>
<comment type="caution">
    <text evidence="1">The sequence shown here is derived from an EMBL/GenBank/DDBJ whole genome shotgun (WGS) entry which is preliminary data.</text>
</comment>
<evidence type="ECO:0000313" key="1">
    <source>
        <dbReference type="EMBL" id="MFD1398261.1"/>
    </source>
</evidence>
<proteinExistence type="predicted"/>
<sequence length="59" mass="6967">MDDTTEWLLKTAQTQAEQAKSYEEAAFFMALQTFIQTQAKRLEQAEGEVDGRTWDHERW</sequence>
<dbReference type="Proteomes" id="UP001597199">
    <property type="component" value="Unassembled WGS sequence"/>
</dbReference>
<gene>
    <name evidence="1" type="ORF">ACFQ41_02950</name>
</gene>
<dbReference type="RefSeq" id="WP_204117875.1">
    <property type="nucleotide sequence ID" value="NZ_BOLV01000001.1"/>
</dbReference>
<accession>A0ABW4BDF0</accession>
<reference evidence="2" key="1">
    <citation type="journal article" date="2019" name="Int. J. Syst. Evol. Microbiol.">
        <title>The Global Catalogue of Microorganisms (GCM) 10K type strain sequencing project: providing services to taxonomists for standard genome sequencing and annotation.</title>
        <authorList>
            <consortium name="The Broad Institute Genomics Platform"/>
            <consortium name="The Broad Institute Genome Sequencing Center for Infectious Disease"/>
            <person name="Wu L."/>
            <person name="Ma J."/>
        </authorList>
    </citation>
    <scope>NUCLEOTIDE SEQUENCE [LARGE SCALE GENOMIC DNA]</scope>
    <source>
        <strain evidence="2">CCM 9110</strain>
    </source>
</reference>
<evidence type="ECO:0000313" key="2">
    <source>
        <dbReference type="Proteomes" id="UP001597199"/>
    </source>
</evidence>
<protein>
    <submittedName>
        <fullName evidence="1">Uncharacterized protein</fullName>
    </submittedName>
</protein>
<name>A0ABW4BDF0_9LACO</name>
<organism evidence="1 2">
    <name type="scientific">Lacticaseibacillus suilingensis</name>
    <dbReference type="NCBI Taxonomy" id="2799577"/>
    <lineage>
        <taxon>Bacteria</taxon>
        <taxon>Bacillati</taxon>
        <taxon>Bacillota</taxon>
        <taxon>Bacilli</taxon>
        <taxon>Lactobacillales</taxon>
        <taxon>Lactobacillaceae</taxon>
        <taxon>Lacticaseibacillus</taxon>
    </lineage>
</organism>
<keyword evidence="2" id="KW-1185">Reference proteome</keyword>